<gene>
    <name evidence="1" type="ORF">B5V02_24120</name>
</gene>
<evidence type="ECO:0000313" key="1">
    <source>
        <dbReference type="EMBL" id="PZV36278.1"/>
    </source>
</evidence>
<dbReference type="EMBL" id="MZXV01000051">
    <property type="protein sequence ID" value="PZV36278.1"/>
    <property type="molecule type" value="Genomic_DNA"/>
</dbReference>
<organism evidence="1 2">
    <name type="scientific">Mesorhizobium kowhaii</name>
    <dbReference type="NCBI Taxonomy" id="1300272"/>
    <lineage>
        <taxon>Bacteria</taxon>
        <taxon>Pseudomonadati</taxon>
        <taxon>Pseudomonadota</taxon>
        <taxon>Alphaproteobacteria</taxon>
        <taxon>Hyphomicrobiales</taxon>
        <taxon>Phyllobacteriaceae</taxon>
        <taxon>Mesorhizobium</taxon>
    </lineage>
</organism>
<dbReference type="Proteomes" id="UP000248616">
    <property type="component" value="Unassembled WGS sequence"/>
</dbReference>
<keyword evidence="2" id="KW-1185">Reference proteome</keyword>
<accession>A0A2W7C385</accession>
<sequence>MAFSDTWPVREETTAEKGTPPTVAYALIWYGKQGILEKVSFDAEKAARDHAMASFPARSG</sequence>
<comment type="caution">
    <text evidence="1">The sequence shown here is derived from an EMBL/GenBank/DDBJ whole genome shotgun (WGS) entry which is preliminary data.</text>
</comment>
<dbReference type="AlphaFoldDB" id="A0A2W7C385"/>
<reference evidence="2" key="1">
    <citation type="submission" date="2017-03" db="EMBL/GenBank/DDBJ databases">
        <authorList>
            <person name="Safronova V.I."/>
            <person name="Sazanova A.L."/>
            <person name="Chirak E.R."/>
        </authorList>
    </citation>
    <scope>NUCLEOTIDE SEQUENCE [LARGE SCALE GENOMIC DNA]</scope>
    <source>
        <strain evidence="2">Ach-343</strain>
    </source>
</reference>
<name>A0A2W7C385_9HYPH</name>
<proteinExistence type="predicted"/>
<evidence type="ECO:0000313" key="2">
    <source>
        <dbReference type="Proteomes" id="UP000248616"/>
    </source>
</evidence>
<protein>
    <submittedName>
        <fullName evidence="1">Uncharacterized protein</fullName>
    </submittedName>
</protein>